<keyword evidence="3" id="KW-1185">Reference proteome</keyword>
<evidence type="ECO:0000313" key="1">
    <source>
        <dbReference type="EMBL" id="MBC3395099.1"/>
    </source>
</evidence>
<sequence length="62" mass="6810">MKRASPVQLRQSLEVANGLVRAGVRFVCVPVIDEADAMNLAGQAAQRLERLAYIAEAQEKRT</sequence>
<dbReference type="InterPro" id="IPR009814">
    <property type="entry name" value="Phage_lambda_Xis_Q38267"/>
</dbReference>
<dbReference type="Pfam" id="PF07131">
    <property type="entry name" value="DUF1382"/>
    <property type="match status" value="1"/>
</dbReference>
<dbReference type="EMBL" id="JABWQX010000002">
    <property type="protein sequence ID" value="MBC3395099.1"/>
    <property type="molecule type" value="Genomic_DNA"/>
</dbReference>
<dbReference type="Proteomes" id="UP000659438">
    <property type="component" value="Unassembled WGS sequence"/>
</dbReference>
<protein>
    <submittedName>
        <fullName evidence="1">DUF1382 family protein</fullName>
    </submittedName>
</protein>
<evidence type="ECO:0000313" key="3">
    <source>
        <dbReference type="Proteomes" id="UP000659438"/>
    </source>
</evidence>
<comment type="caution">
    <text evidence="1">The sequence shown here is derived from an EMBL/GenBank/DDBJ whole genome shotgun (WGS) entry which is preliminary data.</text>
</comment>
<accession>A0A923JPZ6</accession>
<gene>
    <name evidence="2" type="ORF">HU742_018195</name>
    <name evidence="1" type="ORF">HU742_07770</name>
</gene>
<dbReference type="AlphaFoldDB" id="A0A923JPZ6"/>
<evidence type="ECO:0000313" key="2">
    <source>
        <dbReference type="EMBL" id="MBV4553079.1"/>
    </source>
</evidence>
<dbReference type="EMBL" id="JABWQX020000001">
    <property type="protein sequence ID" value="MBV4553079.1"/>
    <property type="molecule type" value="Genomic_DNA"/>
</dbReference>
<organism evidence="1">
    <name type="scientific">Pseudomonas marvdashtae</name>
    <dbReference type="NCBI Taxonomy" id="2745500"/>
    <lineage>
        <taxon>Bacteria</taxon>
        <taxon>Pseudomonadati</taxon>
        <taxon>Pseudomonadota</taxon>
        <taxon>Gammaproteobacteria</taxon>
        <taxon>Pseudomonadales</taxon>
        <taxon>Pseudomonadaceae</taxon>
        <taxon>Pseudomonas</taxon>
    </lineage>
</organism>
<name>A0A923JPZ6_9PSED</name>
<reference evidence="2" key="3">
    <citation type="submission" date="2021-06" db="EMBL/GenBank/DDBJ databases">
        <title>Updating the genus Pseudomonas: Description of 43 new species and partition of the Pseudomonas putida group.</title>
        <authorList>
            <person name="Girard L."/>
            <person name="Lood C."/>
            <person name="Vandamme P."/>
            <person name="Rokni-Zadeh H."/>
            <person name="Van Noort V."/>
            <person name="Hofte M."/>
            <person name="Lavigne R."/>
            <person name="De Mot R."/>
        </authorList>
    </citation>
    <scope>NUCLEOTIDE SEQUENCE</scope>
    <source>
        <strain evidence="2">SWRI102</strain>
    </source>
</reference>
<reference evidence="1" key="2">
    <citation type="submission" date="2020-07" db="EMBL/GenBank/DDBJ databases">
        <authorList>
            <person name="Lood C."/>
            <person name="Girard L."/>
        </authorList>
    </citation>
    <scope>NUCLEOTIDE SEQUENCE</scope>
    <source>
        <strain evidence="1">SWRI102</strain>
    </source>
</reference>
<proteinExistence type="predicted"/>
<reference evidence="1 3" key="1">
    <citation type="journal article" date="2020" name="Microorganisms">
        <title>Reliable Identification of Environmental Pseudomonas Isolates Using the rpoD Gene.</title>
        <authorList>
            <consortium name="The Broad Institute Genome Sequencing Platform"/>
            <person name="Girard L."/>
            <person name="Lood C."/>
            <person name="Rokni-Zadeh H."/>
            <person name="van Noort V."/>
            <person name="Lavigne R."/>
            <person name="De Mot R."/>
        </authorList>
    </citation>
    <scope>NUCLEOTIDE SEQUENCE</scope>
    <source>
        <strain evidence="1 3">SWRI102</strain>
    </source>
</reference>
<dbReference type="RefSeq" id="WP_186643052.1">
    <property type="nucleotide sequence ID" value="NZ_JABWQX020000001.1"/>
</dbReference>